<feature type="compositionally biased region" description="Gly residues" evidence="1">
    <location>
        <begin position="89"/>
        <end position="100"/>
    </location>
</feature>
<dbReference type="RefSeq" id="WP_311346174.1">
    <property type="nucleotide sequence ID" value="NZ_JAVREI010000012.1"/>
</dbReference>
<feature type="region of interest" description="Disordered" evidence="1">
    <location>
        <begin position="54"/>
        <end position="107"/>
    </location>
</feature>
<comment type="caution">
    <text evidence="2">The sequence shown here is derived from an EMBL/GenBank/DDBJ whole genome shotgun (WGS) entry which is preliminary data.</text>
</comment>
<keyword evidence="3" id="KW-1185">Reference proteome</keyword>
<dbReference type="EMBL" id="JAVREI010000012">
    <property type="protein sequence ID" value="MDT0277367.1"/>
    <property type="molecule type" value="Genomic_DNA"/>
</dbReference>
<evidence type="ECO:0000313" key="3">
    <source>
        <dbReference type="Proteomes" id="UP001183222"/>
    </source>
</evidence>
<gene>
    <name evidence="2" type="ORF">RM425_15800</name>
</gene>
<proteinExistence type="predicted"/>
<accession>A0ABU2KB06</accession>
<organism evidence="2 3">
    <name type="scientific">Blastococcus goldschmidtiae</name>
    <dbReference type="NCBI Taxonomy" id="3075546"/>
    <lineage>
        <taxon>Bacteria</taxon>
        <taxon>Bacillati</taxon>
        <taxon>Actinomycetota</taxon>
        <taxon>Actinomycetes</taxon>
        <taxon>Geodermatophilales</taxon>
        <taxon>Geodermatophilaceae</taxon>
        <taxon>Blastococcus</taxon>
    </lineage>
</organism>
<evidence type="ECO:0000313" key="2">
    <source>
        <dbReference type="EMBL" id="MDT0277367.1"/>
    </source>
</evidence>
<name>A0ABU2KB06_9ACTN</name>
<protein>
    <submittedName>
        <fullName evidence="2">Uncharacterized protein</fullName>
    </submittedName>
</protein>
<feature type="compositionally biased region" description="Low complexity" evidence="1">
    <location>
        <begin position="58"/>
        <end position="80"/>
    </location>
</feature>
<sequence>MVTGHAAVALAGAVHEEHLRTGMSRCDLIGQAEGIPMEPYGLTADQSCGMLARVSQETAGSSTSPASSPTPGLMPRATGRQARRRAGAGLRGRGAPGRSGTGTASRR</sequence>
<evidence type="ECO:0000256" key="1">
    <source>
        <dbReference type="SAM" id="MobiDB-lite"/>
    </source>
</evidence>
<reference evidence="3" key="1">
    <citation type="submission" date="2023-07" db="EMBL/GenBank/DDBJ databases">
        <title>30 novel species of actinomycetes from the DSMZ collection.</title>
        <authorList>
            <person name="Nouioui I."/>
        </authorList>
    </citation>
    <scope>NUCLEOTIDE SEQUENCE [LARGE SCALE GENOMIC DNA]</scope>
    <source>
        <strain evidence="3">DSM 46792</strain>
    </source>
</reference>
<dbReference type="Proteomes" id="UP001183222">
    <property type="component" value="Unassembled WGS sequence"/>
</dbReference>